<feature type="domain" description="VWFA" evidence="2">
    <location>
        <begin position="11"/>
        <end position="191"/>
    </location>
</feature>
<dbReference type="InterPro" id="IPR002035">
    <property type="entry name" value="VWF_A"/>
</dbReference>
<dbReference type="InParanoid" id="A0A1S3HN16"/>
<dbReference type="InterPro" id="IPR050525">
    <property type="entry name" value="ECM_Assembly_Org"/>
</dbReference>
<accession>A0A1S3HN16</accession>
<dbReference type="Proteomes" id="UP000085678">
    <property type="component" value="Unplaced"/>
</dbReference>
<dbReference type="KEGG" id="lak:106155938"/>
<dbReference type="CDD" id="cd01450">
    <property type="entry name" value="vWFA_subfamily_ECM"/>
    <property type="match status" value="1"/>
</dbReference>
<keyword evidence="1" id="KW-0472">Membrane</keyword>
<dbReference type="InterPro" id="IPR036465">
    <property type="entry name" value="vWFA_dom_sf"/>
</dbReference>
<dbReference type="OrthoDB" id="10256829at2759"/>
<dbReference type="PANTHER" id="PTHR24020:SF20">
    <property type="entry name" value="PH DOMAIN-CONTAINING PROTEIN"/>
    <property type="match status" value="1"/>
</dbReference>
<proteinExistence type="predicted"/>
<dbReference type="PROSITE" id="PS50234">
    <property type="entry name" value="VWFA"/>
    <property type="match status" value="1"/>
</dbReference>
<gene>
    <name evidence="4" type="primary">LOC106155938</name>
</gene>
<dbReference type="PANTHER" id="PTHR24020">
    <property type="entry name" value="COLLAGEN ALPHA"/>
    <property type="match status" value="1"/>
</dbReference>
<dbReference type="SUPFAM" id="SSF53300">
    <property type="entry name" value="vWA-like"/>
    <property type="match status" value="1"/>
</dbReference>
<keyword evidence="1" id="KW-1133">Transmembrane helix</keyword>
<keyword evidence="3" id="KW-1185">Reference proteome</keyword>
<name>A0A1S3HN16_LINAN</name>
<evidence type="ECO:0000313" key="3">
    <source>
        <dbReference type="Proteomes" id="UP000085678"/>
    </source>
</evidence>
<feature type="transmembrane region" description="Helical" evidence="1">
    <location>
        <begin position="228"/>
        <end position="247"/>
    </location>
</feature>
<dbReference type="AlphaFoldDB" id="A0A1S3HN16"/>
<dbReference type="RefSeq" id="XP_013386434.1">
    <property type="nucleotide sequence ID" value="XM_013530980.1"/>
</dbReference>
<protein>
    <submittedName>
        <fullName evidence="4">Cartilage matrix protein</fullName>
    </submittedName>
</protein>
<dbReference type="SMART" id="SM00327">
    <property type="entry name" value="VWA"/>
    <property type="match status" value="1"/>
</dbReference>
<evidence type="ECO:0000313" key="4">
    <source>
        <dbReference type="RefSeq" id="XP_013386434.1"/>
    </source>
</evidence>
<evidence type="ECO:0000256" key="1">
    <source>
        <dbReference type="SAM" id="Phobius"/>
    </source>
</evidence>
<dbReference type="GeneID" id="106155938"/>
<sequence>MSPVEACKNKDIAFLLDVTGSPDDAPKIQRFLAYLVNDSFVIGPSDVNIAIISFKPEINGHVTLDKGDIFPDVSAAILTVNVHNGTSFESQTYNALDLAKTVFLSPKHVQGGRINASKIAVVLTTGLNDKFCTTVQKALAAKQQGIEVYAIGVGNKTSQLLELKAIVSPPAYTHAFHVEAFDELGELAEDFSKALCSVTNNMTSPEDDGWYRHYQTTCLNVTSSSPQSGVTVIALLWLAAIIGFLCCMKKKSRRVRAEDVQVDKSAEKENG</sequence>
<organism evidence="3 4">
    <name type="scientific">Lingula anatina</name>
    <name type="common">Brachiopod</name>
    <name type="synonym">Lingula unguis</name>
    <dbReference type="NCBI Taxonomy" id="7574"/>
    <lineage>
        <taxon>Eukaryota</taxon>
        <taxon>Metazoa</taxon>
        <taxon>Spiralia</taxon>
        <taxon>Lophotrochozoa</taxon>
        <taxon>Brachiopoda</taxon>
        <taxon>Linguliformea</taxon>
        <taxon>Lingulata</taxon>
        <taxon>Lingulida</taxon>
        <taxon>Linguloidea</taxon>
        <taxon>Lingulidae</taxon>
        <taxon>Lingula</taxon>
    </lineage>
</organism>
<evidence type="ECO:0000259" key="2">
    <source>
        <dbReference type="PROSITE" id="PS50234"/>
    </source>
</evidence>
<dbReference type="Gene3D" id="3.40.50.410">
    <property type="entry name" value="von Willebrand factor, type A domain"/>
    <property type="match status" value="1"/>
</dbReference>
<reference evidence="4" key="1">
    <citation type="submission" date="2025-08" db="UniProtKB">
        <authorList>
            <consortium name="RefSeq"/>
        </authorList>
    </citation>
    <scope>IDENTIFICATION</scope>
    <source>
        <tissue evidence="4">Gonads</tissue>
    </source>
</reference>
<keyword evidence="1" id="KW-0812">Transmembrane</keyword>
<dbReference type="STRING" id="7574.A0A1S3HN16"/>
<dbReference type="Pfam" id="PF00092">
    <property type="entry name" value="VWA"/>
    <property type="match status" value="1"/>
</dbReference>